<evidence type="ECO:0000313" key="3">
    <source>
        <dbReference type="Proteomes" id="UP000286063"/>
    </source>
</evidence>
<name>A0A413IU08_9BACT</name>
<evidence type="ECO:0000313" key="2">
    <source>
        <dbReference type="EMBL" id="RGY21360.1"/>
    </source>
</evidence>
<dbReference type="Pfam" id="PF13443">
    <property type="entry name" value="HTH_26"/>
    <property type="match status" value="1"/>
</dbReference>
<feature type="domain" description="HTH cro/C1-type" evidence="1">
    <location>
        <begin position="4"/>
        <end position="56"/>
    </location>
</feature>
<dbReference type="CDD" id="cd00093">
    <property type="entry name" value="HTH_XRE"/>
    <property type="match status" value="1"/>
</dbReference>
<dbReference type="OrthoDB" id="1004171at2"/>
<accession>A0A413IU08</accession>
<reference evidence="2 3" key="1">
    <citation type="submission" date="2018-08" db="EMBL/GenBank/DDBJ databases">
        <title>A genome reference for cultivated species of the human gut microbiota.</title>
        <authorList>
            <person name="Zou Y."/>
            <person name="Xue W."/>
            <person name="Luo G."/>
        </authorList>
    </citation>
    <scope>NUCLEOTIDE SEQUENCE [LARGE SCALE GENOMIC DNA]</scope>
    <source>
        <strain evidence="2 3">OF02-7</strain>
    </source>
</reference>
<dbReference type="GO" id="GO:0003677">
    <property type="term" value="F:DNA binding"/>
    <property type="evidence" value="ECO:0007669"/>
    <property type="project" value="InterPro"/>
</dbReference>
<dbReference type="SMART" id="SM00530">
    <property type="entry name" value="HTH_XRE"/>
    <property type="match status" value="1"/>
</dbReference>
<comment type="caution">
    <text evidence="2">The sequence shown here is derived from an EMBL/GenBank/DDBJ whole genome shotgun (WGS) entry which is preliminary data.</text>
</comment>
<organism evidence="2 3">
    <name type="scientific">Butyricimonas virosa</name>
    <dbReference type="NCBI Taxonomy" id="544645"/>
    <lineage>
        <taxon>Bacteria</taxon>
        <taxon>Pseudomonadati</taxon>
        <taxon>Bacteroidota</taxon>
        <taxon>Bacteroidia</taxon>
        <taxon>Bacteroidales</taxon>
        <taxon>Odoribacteraceae</taxon>
        <taxon>Butyricimonas</taxon>
    </lineage>
</organism>
<dbReference type="InterPro" id="IPR001387">
    <property type="entry name" value="Cro/C1-type_HTH"/>
</dbReference>
<protein>
    <submittedName>
        <fullName evidence="2">XRE family transcriptional regulator</fullName>
    </submittedName>
</protein>
<dbReference type="SUPFAM" id="SSF47413">
    <property type="entry name" value="lambda repressor-like DNA-binding domains"/>
    <property type="match status" value="1"/>
</dbReference>
<proteinExistence type="predicted"/>
<dbReference type="EMBL" id="QSCR01000001">
    <property type="protein sequence ID" value="RGY21360.1"/>
    <property type="molecule type" value="Genomic_DNA"/>
</dbReference>
<gene>
    <name evidence="2" type="ORF">DXA50_00455</name>
</gene>
<dbReference type="Proteomes" id="UP000286063">
    <property type="component" value="Unassembled WGS sequence"/>
</dbReference>
<dbReference type="Gene3D" id="1.10.260.40">
    <property type="entry name" value="lambda repressor-like DNA-binding domains"/>
    <property type="match status" value="1"/>
</dbReference>
<sequence>MLRVAELCKEKGITQQTLAKKLGIQYQSLYAALNGNPKLDTLKKIADVLEVKLTDLFEKKESDIIGFLRVHGYLKQVSSLEDLEQLVDDIKTGKI</sequence>
<dbReference type="RefSeq" id="WP_117774503.1">
    <property type="nucleotide sequence ID" value="NZ_QSCR01000001.1"/>
</dbReference>
<evidence type="ECO:0000259" key="1">
    <source>
        <dbReference type="PROSITE" id="PS50943"/>
    </source>
</evidence>
<dbReference type="AlphaFoldDB" id="A0A413IU08"/>
<dbReference type="PROSITE" id="PS50943">
    <property type="entry name" value="HTH_CROC1"/>
    <property type="match status" value="1"/>
</dbReference>
<dbReference type="InterPro" id="IPR010982">
    <property type="entry name" value="Lambda_DNA-bd_dom_sf"/>
</dbReference>